<comment type="caution">
    <text evidence="7">The sequence shown here is derived from an EMBL/GenBank/DDBJ whole genome shotgun (WGS) entry which is preliminary data.</text>
</comment>
<sequence length="234" mass="26599">MPKNKRASCDRCREQKRQCDLSSRMTRREECCSRCEEQGSECRFERSEAILPRKRQRLKLETQCMGSSSHQARDPSVVTSRSSSRRLDVDHEATSADHRESIGPPIEHQDAPFLSPEIPLTTVLLDEAFEYSPQRSRSPLALSSQGASFLHRVFSGKSEPHPSEHIPPVSIDTESPMLEPPISEKKSQTLTLIAFPLFIKNALPLQCRMCEPTKSRNFWPLSTKSFRISSCLGW</sequence>
<keyword evidence="4" id="KW-0539">Nucleus</keyword>
<organism evidence="7 8">
    <name type="scientific">Penicillium canescens</name>
    <dbReference type="NCBI Taxonomy" id="5083"/>
    <lineage>
        <taxon>Eukaryota</taxon>
        <taxon>Fungi</taxon>
        <taxon>Dikarya</taxon>
        <taxon>Ascomycota</taxon>
        <taxon>Pezizomycotina</taxon>
        <taxon>Eurotiomycetes</taxon>
        <taxon>Eurotiomycetidae</taxon>
        <taxon>Eurotiales</taxon>
        <taxon>Aspergillaceae</taxon>
        <taxon>Penicillium</taxon>
    </lineage>
</organism>
<evidence type="ECO:0000313" key="8">
    <source>
        <dbReference type="Proteomes" id="UP001219568"/>
    </source>
</evidence>
<name>A0AAD6IB28_PENCN</name>
<evidence type="ECO:0000313" key="7">
    <source>
        <dbReference type="EMBL" id="KAJ6041292.1"/>
    </source>
</evidence>
<feature type="compositionally biased region" description="Basic and acidic residues" evidence="5">
    <location>
        <begin position="85"/>
        <end position="101"/>
    </location>
</feature>
<feature type="region of interest" description="Disordered" evidence="5">
    <location>
        <begin position="62"/>
        <end position="113"/>
    </location>
</feature>
<proteinExistence type="predicted"/>
<dbReference type="PROSITE" id="PS50048">
    <property type="entry name" value="ZN2_CY6_FUNGAL_2"/>
    <property type="match status" value="1"/>
</dbReference>
<reference evidence="7" key="2">
    <citation type="submission" date="2023-01" db="EMBL/GenBank/DDBJ databases">
        <authorList>
            <person name="Petersen C."/>
        </authorList>
    </citation>
    <scope>NUCLEOTIDE SEQUENCE</scope>
    <source>
        <strain evidence="7">IBT 15450</strain>
    </source>
</reference>
<reference evidence="7" key="1">
    <citation type="journal article" date="2023" name="IMA Fungus">
        <title>Comparative genomic study of the Penicillium genus elucidates a diverse pangenome and 15 lateral gene transfer events.</title>
        <authorList>
            <person name="Petersen C."/>
            <person name="Sorensen T."/>
            <person name="Nielsen M.R."/>
            <person name="Sondergaard T.E."/>
            <person name="Sorensen J.L."/>
            <person name="Fitzpatrick D.A."/>
            <person name="Frisvad J.C."/>
            <person name="Nielsen K.L."/>
        </authorList>
    </citation>
    <scope>NUCLEOTIDE SEQUENCE</scope>
    <source>
        <strain evidence="7">IBT 15450</strain>
    </source>
</reference>
<dbReference type="GO" id="GO:0000981">
    <property type="term" value="F:DNA-binding transcription factor activity, RNA polymerase II-specific"/>
    <property type="evidence" value="ECO:0007669"/>
    <property type="project" value="InterPro"/>
</dbReference>
<gene>
    <name evidence="7" type="ORF">N7460_006682</name>
</gene>
<dbReference type="Pfam" id="PF00172">
    <property type="entry name" value="Zn_clus"/>
    <property type="match status" value="1"/>
</dbReference>
<dbReference type="EMBL" id="JAQJZL010000005">
    <property type="protein sequence ID" value="KAJ6041292.1"/>
    <property type="molecule type" value="Genomic_DNA"/>
</dbReference>
<evidence type="ECO:0000256" key="3">
    <source>
        <dbReference type="ARBA" id="ARBA00023163"/>
    </source>
</evidence>
<keyword evidence="8" id="KW-1185">Reference proteome</keyword>
<evidence type="ECO:0000256" key="5">
    <source>
        <dbReference type="SAM" id="MobiDB-lite"/>
    </source>
</evidence>
<evidence type="ECO:0000256" key="1">
    <source>
        <dbReference type="ARBA" id="ARBA00023015"/>
    </source>
</evidence>
<dbReference type="Gene3D" id="4.10.240.10">
    <property type="entry name" value="Zn(2)-C6 fungal-type DNA-binding domain"/>
    <property type="match status" value="1"/>
</dbReference>
<keyword evidence="1" id="KW-0805">Transcription regulation</keyword>
<keyword evidence="2" id="KW-0238">DNA-binding</keyword>
<dbReference type="Proteomes" id="UP001219568">
    <property type="component" value="Unassembled WGS sequence"/>
</dbReference>
<dbReference type="CDD" id="cd00067">
    <property type="entry name" value="GAL4"/>
    <property type="match status" value="1"/>
</dbReference>
<protein>
    <recommendedName>
        <fullName evidence="6">Zn(2)-C6 fungal-type domain-containing protein</fullName>
    </recommendedName>
</protein>
<feature type="domain" description="Zn(2)-C6 fungal-type" evidence="6">
    <location>
        <begin position="8"/>
        <end position="44"/>
    </location>
</feature>
<dbReference type="SUPFAM" id="SSF57701">
    <property type="entry name" value="Zn2/Cys6 DNA-binding domain"/>
    <property type="match status" value="1"/>
</dbReference>
<dbReference type="GO" id="GO:0003677">
    <property type="term" value="F:DNA binding"/>
    <property type="evidence" value="ECO:0007669"/>
    <property type="project" value="UniProtKB-KW"/>
</dbReference>
<dbReference type="InterPro" id="IPR036864">
    <property type="entry name" value="Zn2-C6_fun-type_DNA-bd_sf"/>
</dbReference>
<evidence type="ECO:0000256" key="4">
    <source>
        <dbReference type="ARBA" id="ARBA00023242"/>
    </source>
</evidence>
<keyword evidence="3" id="KW-0804">Transcription</keyword>
<accession>A0AAD6IB28</accession>
<dbReference type="InterPro" id="IPR001138">
    <property type="entry name" value="Zn2Cys6_DnaBD"/>
</dbReference>
<evidence type="ECO:0000256" key="2">
    <source>
        <dbReference type="ARBA" id="ARBA00023125"/>
    </source>
</evidence>
<dbReference type="AlphaFoldDB" id="A0AAD6IB28"/>
<dbReference type="GO" id="GO:0008270">
    <property type="term" value="F:zinc ion binding"/>
    <property type="evidence" value="ECO:0007669"/>
    <property type="project" value="InterPro"/>
</dbReference>
<dbReference type="PROSITE" id="PS00463">
    <property type="entry name" value="ZN2_CY6_FUNGAL_1"/>
    <property type="match status" value="1"/>
</dbReference>
<evidence type="ECO:0000259" key="6">
    <source>
        <dbReference type="PROSITE" id="PS50048"/>
    </source>
</evidence>